<accession>A0A9P4MVA5</accession>
<reference evidence="3" key="1">
    <citation type="journal article" date="2020" name="Stud. Mycol.">
        <title>101 Dothideomycetes genomes: A test case for predicting lifestyles and emergence of pathogens.</title>
        <authorList>
            <person name="Haridas S."/>
            <person name="Albert R."/>
            <person name="Binder M."/>
            <person name="Bloem J."/>
            <person name="LaButti K."/>
            <person name="Salamov A."/>
            <person name="Andreopoulos B."/>
            <person name="Baker S."/>
            <person name="Barry K."/>
            <person name="Bills G."/>
            <person name="Bluhm B."/>
            <person name="Cannon C."/>
            <person name="Castanera R."/>
            <person name="Culley D."/>
            <person name="Daum C."/>
            <person name="Ezra D."/>
            <person name="Gonzalez J."/>
            <person name="Henrissat B."/>
            <person name="Kuo A."/>
            <person name="Liang C."/>
            <person name="Lipzen A."/>
            <person name="Lutzoni F."/>
            <person name="Magnuson J."/>
            <person name="Mondo S."/>
            <person name="Nolan M."/>
            <person name="Ohm R."/>
            <person name="Pangilinan J."/>
            <person name="Park H.-J."/>
            <person name="Ramirez L."/>
            <person name="Alfaro M."/>
            <person name="Sun H."/>
            <person name="Tritt A."/>
            <person name="Yoshinaga Y."/>
            <person name="Zwiers L.-H."/>
            <person name="Turgeon B."/>
            <person name="Goodwin S."/>
            <person name="Spatafora J."/>
            <person name="Crous P."/>
            <person name="Grigoriev I."/>
        </authorList>
    </citation>
    <scope>NUCLEOTIDE SEQUENCE [LARGE SCALE GENOMIC DNA]</scope>
    <source>
        <strain evidence="3">CBS 304.66</strain>
    </source>
</reference>
<name>A0A9P4MVA5_9PLEO</name>
<proteinExistence type="predicted"/>
<dbReference type="AlphaFoldDB" id="A0A9P4MVA5"/>
<gene>
    <name evidence="2" type="ORF">CC78DRAFT_96057</name>
</gene>
<evidence type="ECO:0000313" key="3">
    <source>
        <dbReference type="Proteomes" id="UP000800093"/>
    </source>
</evidence>
<keyword evidence="3" id="KW-1185">Reference proteome</keyword>
<sequence>MTSTLSPDSYALSPPPKLPNYPHLHQSLSSHTIITKIPSQKNERAITIPTFKGIFHQTQTRQRKGHRNAT</sequence>
<evidence type="ECO:0000256" key="1">
    <source>
        <dbReference type="SAM" id="MobiDB-lite"/>
    </source>
</evidence>
<protein>
    <submittedName>
        <fullName evidence="2">Uncharacterized protein</fullName>
    </submittedName>
</protein>
<feature type="region of interest" description="Disordered" evidence="1">
    <location>
        <begin position="1"/>
        <end position="24"/>
    </location>
</feature>
<evidence type="ECO:0000313" key="2">
    <source>
        <dbReference type="EMBL" id="KAF2258780.1"/>
    </source>
</evidence>
<organism evidence="2 3">
    <name type="scientific">Lojkania enalia</name>
    <dbReference type="NCBI Taxonomy" id="147567"/>
    <lineage>
        <taxon>Eukaryota</taxon>
        <taxon>Fungi</taxon>
        <taxon>Dikarya</taxon>
        <taxon>Ascomycota</taxon>
        <taxon>Pezizomycotina</taxon>
        <taxon>Dothideomycetes</taxon>
        <taxon>Pleosporomycetidae</taxon>
        <taxon>Pleosporales</taxon>
        <taxon>Pleosporales incertae sedis</taxon>
        <taxon>Lojkania</taxon>
    </lineage>
</organism>
<comment type="caution">
    <text evidence="2">The sequence shown here is derived from an EMBL/GenBank/DDBJ whole genome shotgun (WGS) entry which is preliminary data.</text>
</comment>
<dbReference type="EMBL" id="ML986740">
    <property type="protein sequence ID" value="KAF2258780.1"/>
    <property type="molecule type" value="Genomic_DNA"/>
</dbReference>
<dbReference type="Proteomes" id="UP000800093">
    <property type="component" value="Unassembled WGS sequence"/>
</dbReference>